<evidence type="ECO:0000313" key="3">
    <source>
        <dbReference type="Proteomes" id="UP000009168"/>
    </source>
</evidence>
<dbReference type="InParanoid" id="I7MGI4"/>
<sequence length="105" mass="12671">MSTNSLADVANLTTKTIYRLLLKNMKYYPSKNRFQIMMAIREEFRENKQLTDEKKIKIERKKARIGLAHVLMYKDKGQEFVESYRIKDDPSDLHFNPRDKDFIYF</sequence>
<dbReference type="eggNOG" id="ENOG502T18D">
    <property type="taxonomic scope" value="Eukaryota"/>
</dbReference>
<organism evidence="2 3">
    <name type="scientific">Tetrahymena thermophila (strain SB210)</name>
    <dbReference type="NCBI Taxonomy" id="312017"/>
    <lineage>
        <taxon>Eukaryota</taxon>
        <taxon>Sar</taxon>
        <taxon>Alveolata</taxon>
        <taxon>Ciliophora</taxon>
        <taxon>Intramacronucleata</taxon>
        <taxon>Oligohymenophorea</taxon>
        <taxon>Hymenostomatida</taxon>
        <taxon>Tetrahymenina</taxon>
        <taxon>Tetrahymenidae</taxon>
        <taxon>Tetrahymena</taxon>
    </lineage>
</organism>
<gene>
    <name evidence="2" type="ORF">TTHERM_00151860</name>
</gene>
<dbReference type="CDD" id="cd20251">
    <property type="entry name" value="Complex1_LYR_SF"/>
    <property type="match status" value="1"/>
</dbReference>
<dbReference type="KEGG" id="tet:TTHERM_00151860"/>
<dbReference type="GeneID" id="7828809"/>
<dbReference type="InterPro" id="IPR008011">
    <property type="entry name" value="Complex1_LYR_dom"/>
</dbReference>
<dbReference type="Proteomes" id="UP000009168">
    <property type="component" value="Unassembled WGS sequence"/>
</dbReference>
<accession>I7MGI4</accession>
<dbReference type="AlphaFoldDB" id="I7MGI4"/>
<keyword evidence="3" id="KW-1185">Reference proteome</keyword>
<dbReference type="EMBL" id="GG662603">
    <property type="protein sequence ID" value="EAS01473.1"/>
    <property type="molecule type" value="Genomic_DNA"/>
</dbReference>
<feature type="domain" description="Complex 1 LYR protein" evidence="1">
    <location>
        <begin position="18"/>
        <end position="64"/>
    </location>
</feature>
<dbReference type="Pfam" id="PF05347">
    <property type="entry name" value="Complex1_LYR"/>
    <property type="match status" value="1"/>
</dbReference>
<evidence type="ECO:0000313" key="2">
    <source>
        <dbReference type="EMBL" id="EAS01473.1"/>
    </source>
</evidence>
<protein>
    <submittedName>
        <fullName evidence="2">Complex 1 protein, LYR family protein</fullName>
    </submittedName>
</protein>
<dbReference type="OrthoDB" id="275715at2759"/>
<dbReference type="RefSeq" id="XP_001021719.1">
    <property type="nucleotide sequence ID" value="XM_001021719.3"/>
</dbReference>
<name>I7MGI4_TETTS</name>
<dbReference type="HOGENOM" id="CLU_2242008_0_0_1"/>
<reference evidence="3" key="1">
    <citation type="journal article" date="2006" name="PLoS Biol.">
        <title>Macronuclear genome sequence of the ciliate Tetrahymena thermophila, a model eukaryote.</title>
        <authorList>
            <person name="Eisen J.A."/>
            <person name="Coyne R.S."/>
            <person name="Wu M."/>
            <person name="Wu D."/>
            <person name="Thiagarajan M."/>
            <person name="Wortman J.R."/>
            <person name="Badger J.H."/>
            <person name="Ren Q."/>
            <person name="Amedeo P."/>
            <person name="Jones K.M."/>
            <person name="Tallon L.J."/>
            <person name="Delcher A.L."/>
            <person name="Salzberg S.L."/>
            <person name="Silva J.C."/>
            <person name="Haas B.J."/>
            <person name="Majoros W.H."/>
            <person name="Farzad M."/>
            <person name="Carlton J.M."/>
            <person name="Smith R.K. Jr."/>
            <person name="Garg J."/>
            <person name="Pearlman R.E."/>
            <person name="Karrer K.M."/>
            <person name="Sun L."/>
            <person name="Manning G."/>
            <person name="Elde N.C."/>
            <person name="Turkewitz A.P."/>
            <person name="Asai D.J."/>
            <person name="Wilkes D.E."/>
            <person name="Wang Y."/>
            <person name="Cai H."/>
            <person name="Collins K."/>
            <person name="Stewart B.A."/>
            <person name="Lee S.R."/>
            <person name="Wilamowska K."/>
            <person name="Weinberg Z."/>
            <person name="Ruzzo W.L."/>
            <person name="Wloga D."/>
            <person name="Gaertig J."/>
            <person name="Frankel J."/>
            <person name="Tsao C.-C."/>
            <person name="Gorovsky M.A."/>
            <person name="Keeling P.J."/>
            <person name="Waller R.F."/>
            <person name="Patron N.J."/>
            <person name="Cherry J.M."/>
            <person name="Stover N.A."/>
            <person name="Krieger C.J."/>
            <person name="del Toro C."/>
            <person name="Ryder H.F."/>
            <person name="Williamson S.C."/>
            <person name="Barbeau R.A."/>
            <person name="Hamilton E.P."/>
            <person name="Orias E."/>
        </authorList>
    </citation>
    <scope>NUCLEOTIDE SEQUENCE [LARGE SCALE GENOMIC DNA]</scope>
    <source>
        <strain evidence="3">SB210</strain>
    </source>
</reference>
<evidence type="ECO:0000259" key="1">
    <source>
        <dbReference type="Pfam" id="PF05347"/>
    </source>
</evidence>
<proteinExistence type="predicted"/>
<dbReference type="OMA" id="YPSKNRF"/>